<dbReference type="Proteomes" id="UP000283832">
    <property type="component" value="Unassembled WGS sequence"/>
</dbReference>
<evidence type="ECO:0000313" key="4">
    <source>
        <dbReference type="Proteomes" id="UP000283832"/>
    </source>
</evidence>
<dbReference type="Pfam" id="PF00941">
    <property type="entry name" value="FAD_binding_5"/>
    <property type="match status" value="1"/>
</dbReference>
<protein>
    <submittedName>
        <fullName evidence="3">Xanthine dehydrogenase family protein subunit M</fullName>
    </submittedName>
</protein>
<organism evidence="3 4">
    <name type="scientific">Micromonospora radicis</name>
    <dbReference type="NCBI Taxonomy" id="1894971"/>
    <lineage>
        <taxon>Bacteria</taxon>
        <taxon>Bacillati</taxon>
        <taxon>Actinomycetota</taxon>
        <taxon>Actinomycetes</taxon>
        <taxon>Micromonosporales</taxon>
        <taxon>Micromonosporaceae</taxon>
        <taxon>Micromonospora</taxon>
    </lineage>
</organism>
<dbReference type="GO" id="GO:0071949">
    <property type="term" value="F:FAD binding"/>
    <property type="evidence" value="ECO:0007669"/>
    <property type="project" value="InterPro"/>
</dbReference>
<dbReference type="GO" id="GO:0016491">
    <property type="term" value="F:oxidoreductase activity"/>
    <property type="evidence" value="ECO:0007669"/>
    <property type="project" value="UniProtKB-KW"/>
</dbReference>
<dbReference type="Gene3D" id="3.30.465.10">
    <property type="match status" value="2"/>
</dbReference>
<dbReference type="InterPro" id="IPR016166">
    <property type="entry name" value="FAD-bd_PCMH"/>
</dbReference>
<dbReference type="Gene3D" id="3.30.43.10">
    <property type="entry name" value="Uridine Diphospho-n-acetylenolpyruvylglucosamine Reductase, domain 2"/>
    <property type="match status" value="1"/>
</dbReference>
<comment type="caution">
    <text evidence="3">The sequence shown here is derived from an EMBL/GenBank/DDBJ whole genome shotgun (WGS) entry which is preliminary data.</text>
</comment>
<evidence type="ECO:0000259" key="2">
    <source>
        <dbReference type="PROSITE" id="PS51387"/>
    </source>
</evidence>
<dbReference type="InterPro" id="IPR005107">
    <property type="entry name" value="CO_DH_flav_C"/>
</dbReference>
<dbReference type="EMBL" id="QXEC01000004">
    <property type="protein sequence ID" value="RIV39955.1"/>
    <property type="molecule type" value="Genomic_DNA"/>
</dbReference>
<sequence>MRPFRYERATDPASAVALLARSPQAAFLGGGTNLVDLMKLDVARPDLLVDIRGVTSRAIEELPDGGVRIGAGVSNSDLAADPLVRRRYPVVAQAVLNGASTQLRNLATVGGNLLQRTRCLYFQDVTTACNKREPGTGCSAIAGHNRDLAILGTSPECIATNPSDLAVALAAMDAVVQTVGPDGGRRIPLTELHRLPGSEPQHDNVLTHGELITAVDLPPLAVAARSYYRKIRDRASYAFALVSVAAAIDLADGRVRDVRIALGGVAHKPWRATRAEDLLRGGPVDEQRLRRAAEAELADARPQSANAFKIPLARNAIVRTVLDLVQAAPA</sequence>
<dbReference type="AlphaFoldDB" id="A0A418MYJ3"/>
<keyword evidence="1" id="KW-0560">Oxidoreductase</keyword>
<dbReference type="PROSITE" id="PS51387">
    <property type="entry name" value="FAD_PCMH"/>
    <property type="match status" value="1"/>
</dbReference>
<dbReference type="InterPro" id="IPR016167">
    <property type="entry name" value="FAD-bd_PCMH_sub1"/>
</dbReference>
<dbReference type="OrthoDB" id="9814706at2"/>
<dbReference type="Pfam" id="PF03450">
    <property type="entry name" value="CO_deh_flav_C"/>
    <property type="match status" value="1"/>
</dbReference>
<evidence type="ECO:0000256" key="1">
    <source>
        <dbReference type="ARBA" id="ARBA00023002"/>
    </source>
</evidence>
<dbReference type="PANTHER" id="PTHR42659:SF1">
    <property type="entry name" value="OXIDOREDUCTASE"/>
    <property type="match status" value="1"/>
</dbReference>
<dbReference type="RefSeq" id="WP_119573763.1">
    <property type="nucleotide sequence ID" value="NZ_QXEC01000004.1"/>
</dbReference>
<keyword evidence="4" id="KW-1185">Reference proteome</keyword>
<proteinExistence type="predicted"/>
<reference evidence="3 4" key="1">
    <citation type="submission" date="2018-08" db="EMBL/GenBank/DDBJ databases">
        <title>Jishengella sp. nov., isolated from a root of Azadirachta indica A. Juss. var. siamensis Valenton.</title>
        <authorList>
            <person name="Kuncharoen N."/>
            <person name="Tanasupawat S."/>
            <person name="Kudo T."/>
            <person name="Ohkuma M."/>
        </authorList>
    </citation>
    <scope>NUCLEOTIDE SEQUENCE [LARGE SCALE GENOMIC DNA]</scope>
    <source>
        <strain evidence="3 4">AZ1-13</strain>
    </source>
</reference>
<dbReference type="PANTHER" id="PTHR42659">
    <property type="entry name" value="XANTHINE DEHYDROGENASE SUBUNIT C-RELATED"/>
    <property type="match status" value="1"/>
</dbReference>
<dbReference type="InterPro" id="IPR016169">
    <property type="entry name" value="FAD-bd_PCMH_sub2"/>
</dbReference>
<dbReference type="InterPro" id="IPR051312">
    <property type="entry name" value="Diverse_Substr_Oxidored"/>
</dbReference>
<dbReference type="Gene3D" id="3.30.390.50">
    <property type="entry name" value="CO dehydrogenase flavoprotein, C-terminal domain"/>
    <property type="match status" value="1"/>
</dbReference>
<gene>
    <name evidence="3" type="ORF">D2L64_06335</name>
</gene>
<dbReference type="SUPFAM" id="SSF56176">
    <property type="entry name" value="FAD-binding/transporter-associated domain-like"/>
    <property type="match status" value="1"/>
</dbReference>
<accession>A0A418MYJ3</accession>
<name>A0A418MYJ3_9ACTN</name>
<evidence type="ECO:0000313" key="3">
    <source>
        <dbReference type="EMBL" id="RIV39955.1"/>
    </source>
</evidence>
<dbReference type="InterPro" id="IPR036318">
    <property type="entry name" value="FAD-bd_PCMH-like_sf"/>
</dbReference>
<dbReference type="SUPFAM" id="SSF55447">
    <property type="entry name" value="CO dehydrogenase flavoprotein C-terminal domain-like"/>
    <property type="match status" value="1"/>
</dbReference>
<feature type="domain" description="FAD-binding PCMH-type" evidence="2">
    <location>
        <begin position="1"/>
        <end position="222"/>
    </location>
</feature>
<dbReference type="InterPro" id="IPR036683">
    <property type="entry name" value="CO_DH_flav_C_dom_sf"/>
</dbReference>
<dbReference type="SMART" id="SM01092">
    <property type="entry name" value="CO_deh_flav_C"/>
    <property type="match status" value="1"/>
</dbReference>
<dbReference type="InterPro" id="IPR002346">
    <property type="entry name" value="Mopterin_DH_FAD-bd"/>
</dbReference>